<organism evidence="6 7">
    <name type="scientific">Wallemia ichthyophaga</name>
    <dbReference type="NCBI Taxonomy" id="245174"/>
    <lineage>
        <taxon>Eukaryota</taxon>
        <taxon>Fungi</taxon>
        <taxon>Dikarya</taxon>
        <taxon>Basidiomycota</taxon>
        <taxon>Wallemiomycotina</taxon>
        <taxon>Wallemiomycetes</taxon>
        <taxon>Wallemiales</taxon>
        <taxon>Wallemiaceae</taxon>
        <taxon>Wallemia</taxon>
    </lineage>
</organism>
<dbReference type="InterPro" id="IPR023210">
    <property type="entry name" value="NADP_OxRdtase_dom"/>
</dbReference>
<dbReference type="InterPro" id="IPR036812">
    <property type="entry name" value="NAD(P)_OxRdtase_dom_sf"/>
</dbReference>
<dbReference type="Pfam" id="PF00248">
    <property type="entry name" value="Aldo_ket_red"/>
    <property type="match status" value="1"/>
</dbReference>
<protein>
    <recommendedName>
        <fullName evidence="5">NADP-dependent oxidoreductase domain-containing protein</fullName>
    </recommendedName>
</protein>
<evidence type="ECO:0000256" key="1">
    <source>
        <dbReference type="ARBA" id="ARBA00023002"/>
    </source>
</evidence>
<evidence type="ECO:0000313" key="6">
    <source>
        <dbReference type="EMBL" id="TIB37893.1"/>
    </source>
</evidence>
<evidence type="ECO:0000256" key="2">
    <source>
        <dbReference type="PIRSR" id="PIRSR000097-1"/>
    </source>
</evidence>
<dbReference type="PIRSF" id="PIRSF000097">
    <property type="entry name" value="AKR"/>
    <property type="match status" value="1"/>
</dbReference>
<sequence length="285" mass="31387">MVFKSSSSDNAKLTPSSTIKLNNGAQHPVIGLGTYLLKDSASIAQAINTGYKALDTACFYHNHKEFGKGVRDSGVPRESLYLISKVDPWTGTVRNARQSILQSLQDAQVGYWDLVLVHSPSGGKSVRMGAYQELSTLVEEGKIRSLGVSNYGVKHIEELLNSKPKYTPVVNQVEVHTMHSNSEVVEWCKKQGILIQAYCPLARCRSLKDERIGSVAEKHGATNAQVMLAWLIGRGLVPLPKSGNKERQQDNLQSLKVELSDEDNALLNGLDMEMDVDGQFMIQSM</sequence>
<dbReference type="PANTHER" id="PTHR43827:SF13">
    <property type="entry name" value="ALDO_KETO REDUCTASE FAMILY PROTEIN"/>
    <property type="match status" value="1"/>
</dbReference>
<dbReference type="SUPFAM" id="SSF51430">
    <property type="entry name" value="NAD(P)-linked oxidoreductase"/>
    <property type="match status" value="1"/>
</dbReference>
<dbReference type="Gene3D" id="3.20.20.100">
    <property type="entry name" value="NADP-dependent oxidoreductase domain"/>
    <property type="match status" value="1"/>
</dbReference>
<dbReference type="FunFam" id="3.20.20.100:FF:000002">
    <property type="entry name" value="2,5-diketo-D-gluconic acid reductase A"/>
    <property type="match status" value="1"/>
</dbReference>
<comment type="caution">
    <text evidence="6">The sequence shown here is derived from an EMBL/GenBank/DDBJ whole genome shotgun (WGS) entry which is preliminary data.</text>
</comment>
<dbReference type="AlphaFoldDB" id="A0A4T0J5W4"/>
<evidence type="ECO:0000256" key="4">
    <source>
        <dbReference type="PIRSR" id="PIRSR000097-3"/>
    </source>
</evidence>
<dbReference type="CDD" id="cd19071">
    <property type="entry name" value="AKR_AKR1-5-like"/>
    <property type="match status" value="1"/>
</dbReference>
<dbReference type="GO" id="GO:0016616">
    <property type="term" value="F:oxidoreductase activity, acting on the CH-OH group of donors, NAD or NADP as acceptor"/>
    <property type="evidence" value="ECO:0007669"/>
    <property type="project" value="UniProtKB-ARBA"/>
</dbReference>
<accession>A0A4T0J5W4</accession>
<feature type="active site" description="Proton donor" evidence="2">
    <location>
        <position position="60"/>
    </location>
</feature>
<feature type="binding site" evidence="3">
    <location>
        <position position="118"/>
    </location>
    <ligand>
        <name>substrate</name>
    </ligand>
</feature>
<reference evidence="6 7" key="1">
    <citation type="submission" date="2019-03" db="EMBL/GenBank/DDBJ databases">
        <title>Sequencing 23 genomes of Wallemia ichthyophaga.</title>
        <authorList>
            <person name="Gostincar C."/>
        </authorList>
    </citation>
    <scope>NUCLEOTIDE SEQUENCE [LARGE SCALE GENOMIC DNA]</scope>
    <source>
        <strain evidence="6 7">EXF-6200</strain>
    </source>
</reference>
<evidence type="ECO:0000256" key="3">
    <source>
        <dbReference type="PIRSR" id="PIRSR000097-2"/>
    </source>
</evidence>
<proteinExistence type="predicted"/>
<feature type="domain" description="NADP-dependent oxidoreductase" evidence="5">
    <location>
        <begin position="43"/>
        <end position="270"/>
    </location>
</feature>
<keyword evidence="1" id="KW-0560">Oxidoreductase</keyword>
<name>A0A4T0J5W4_WALIC</name>
<gene>
    <name evidence="6" type="ORF">E3P86_02008</name>
</gene>
<feature type="site" description="Lowers pKa of active site Tyr" evidence="4">
    <location>
        <position position="85"/>
    </location>
</feature>
<evidence type="ECO:0000259" key="5">
    <source>
        <dbReference type="Pfam" id="PF00248"/>
    </source>
</evidence>
<evidence type="ECO:0000313" key="7">
    <source>
        <dbReference type="Proteomes" id="UP000310689"/>
    </source>
</evidence>
<dbReference type="InterPro" id="IPR018170">
    <property type="entry name" value="Aldo/ket_reductase_CS"/>
</dbReference>
<dbReference type="PRINTS" id="PR00069">
    <property type="entry name" value="ALDKETRDTASE"/>
</dbReference>
<dbReference type="EMBL" id="SPOI01000088">
    <property type="protein sequence ID" value="TIB37893.1"/>
    <property type="molecule type" value="Genomic_DNA"/>
</dbReference>
<dbReference type="PROSITE" id="PS00062">
    <property type="entry name" value="ALDOKETO_REDUCTASE_2"/>
    <property type="match status" value="1"/>
</dbReference>
<dbReference type="PANTHER" id="PTHR43827">
    <property type="entry name" value="2,5-DIKETO-D-GLUCONIC ACID REDUCTASE"/>
    <property type="match status" value="1"/>
</dbReference>
<dbReference type="InterPro" id="IPR020471">
    <property type="entry name" value="AKR"/>
</dbReference>
<dbReference type="Proteomes" id="UP000310689">
    <property type="component" value="Unassembled WGS sequence"/>
</dbReference>